<name>A0ABQ9P0Y5_9PEZI</name>
<feature type="region of interest" description="Disordered" evidence="1">
    <location>
        <begin position="776"/>
        <end position="875"/>
    </location>
</feature>
<gene>
    <name evidence="2" type="ORF">H2201_001679</name>
</gene>
<comment type="caution">
    <text evidence="2">The sequence shown here is derived from an EMBL/GenBank/DDBJ whole genome shotgun (WGS) entry which is preliminary data.</text>
</comment>
<dbReference type="Proteomes" id="UP001172684">
    <property type="component" value="Unassembled WGS sequence"/>
</dbReference>
<evidence type="ECO:0000313" key="2">
    <source>
        <dbReference type="EMBL" id="KAJ9668249.1"/>
    </source>
</evidence>
<evidence type="ECO:0008006" key="4">
    <source>
        <dbReference type="Google" id="ProtNLM"/>
    </source>
</evidence>
<sequence length="875" mass="97747">MNYHHSSTIPLQHIKDNTSPDDLRRRKSGECRKGNDPDWVPFSARKKLKRKYVGRGPGAPPSETSGSKSLAEKGRLSSQPGEICVPTPLIARHERADEAGQFSDNGLSQGKTTEADRLQIGSWCMKVPNKQEPEPRGYLQNIQRVVAQPDETLLNKLFDSFSKLLIATSHIKHPILQRQRNGAGSLLSTCLRQVPSYIALEEYWQHEDSENDRSDISMEVYQELEELGSAPGQGWQGLKEVVRVHGVALILEAISKGLLTEPWVERFVRQCMSQRAWSESQRLMAASTLVQQLSQYPIHLGAEVGPFHLVHRLIREAPFANDTERRGFLYRQLEIMLRSGQVQVEWLSTAQFQPYWTAIIRDLLERNDSYPYAVELLRTAVLASCRLLAHSDNGNDAYARDTEHSSGLSVQYGWDFSSAAVDPRITAALNNTISSLMTTLATVAIASESQQEHEKDNKTDNVIWPLESIAIDILHTYTTILDDHASLQRAITVLASLLLVRARACTLPQPLLSADINLIIQTMERISTDAASDTFSPLDIIPGLVGSVARCRGRPFRSDGFIELQDLVKTLTTLHDPQVSSHSKWFLRRLALDSALEFAEGTKVPEHFALARSIEQSIRALSSAPSESPFKKAGASATKGRGWRWEEGLSEWVTITPAPTGRLVPRNITILPSPVSEPERESPMVIIHRRLLDFAMGDMHDTPCRRSSSGMRLGGGQLDESLRPVLTTSSPEQPRTLKRRQDIEDLEDIPRSKRTRPTLASQRLSDITNTFSVVANKRSSPSSSEADSDAFFPAPTRKARKPLSLKNPTINADDEDELSMNELRSGRARSHPVSRRSHMLPKKRQCLRRSLSTMSARSEGARANLDESEDELSFG</sequence>
<organism evidence="2 3">
    <name type="scientific">Coniosporium apollinis</name>
    <dbReference type="NCBI Taxonomy" id="61459"/>
    <lineage>
        <taxon>Eukaryota</taxon>
        <taxon>Fungi</taxon>
        <taxon>Dikarya</taxon>
        <taxon>Ascomycota</taxon>
        <taxon>Pezizomycotina</taxon>
        <taxon>Dothideomycetes</taxon>
        <taxon>Dothideomycetes incertae sedis</taxon>
        <taxon>Coniosporium</taxon>
    </lineage>
</organism>
<keyword evidence="3" id="KW-1185">Reference proteome</keyword>
<feature type="compositionally biased region" description="Basic residues" evidence="1">
    <location>
        <begin position="44"/>
        <end position="53"/>
    </location>
</feature>
<feature type="region of interest" description="Disordered" evidence="1">
    <location>
        <begin position="704"/>
        <end position="763"/>
    </location>
</feature>
<feature type="compositionally biased region" description="Polar residues" evidence="1">
    <location>
        <begin position="1"/>
        <end position="10"/>
    </location>
</feature>
<evidence type="ECO:0000256" key="1">
    <source>
        <dbReference type="SAM" id="MobiDB-lite"/>
    </source>
</evidence>
<feature type="compositionally biased region" description="Low complexity" evidence="1">
    <location>
        <begin position="779"/>
        <end position="793"/>
    </location>
</feature>
<dbReference type="EMBL" id="JAPDRL010000008">
    <property type="protein sequence ID" value="KAJ9668249.1"/>
    <property type="molecule type" value="Genomic_DNA"/>
</dbReference>
<accession>A0ABQ9P0Y5</accession>
<feature type="compositionally biased region" description="Basic and acidic residues" evidence="1">
    <location>
        <begin position="13"/>
        <end position="36"/>
    </location>
</feature>
<feature type="region of interest" description="Disordered" evidence="1">
    <location>
        <begin position="1"/>
        <end position="83"/>
    </location>
</feature>
<feature type="compositionally biased region" description="Basic residues" evidence="1">
    <location>
        <begin position="826"/>
        <end position="847"/>
    </location>
</feature>
<evidence type="ECO:0000313" key="3">
    <source>
        <dbReference type="Proteomes" id="UP001172684"/>
    </source>
</evidence>
<protein>
    <recommendedName>
        <fullName evidence="4">Telomere-associated protein Rif1 N-terminal domain-containing protein</fullName>
    </recommendedName>
</protein>
<feature type="compositionally biased region" description="Basic and acidic residues" evidence="1">
    <location>
        <begin position="739"/>
        <end position="751"/>
    </location>
</feature>
<feature type="compositionally biased region" description="Acidic residues" evidence="1">
    <location>
        <begin position="866"/>
        <end position="875"/>
    </location>
</feature>
<reference evidence="2" key="1">
    <citation type="submission" date="2022-10" db="EMBL/GenBank/DDBJ databases">
        <title>Culturing micro-colonial fungi from biological soil crusts in the Mojave desert and describing Neophaeococcomyces mojavensis, and introducing the new genera and species Taxawa tesnikishii.</title>
        <authorList>
            <person name="Kurbessoian T."/>
            <person name="Stajich J.E."/>
        </authorList>
    </citation>
    <scope>NUCLEOTIDE SEQUENCE</scope>
    <source>
        <strain evidence="2">TK_1</strain>
    </source>
</reference>
<proteinExistence type="predicted"/>